<comment type="caution">
    <text evidence="4">Lacks conserved residue(s) required for the propagation of feature annotation.</text>
</comment>
<evidence type="ECO:0000256" key="4">
    <source>
        <dbReference type="PROSITE-ProRule" id="PRU00239"/>
    </source>
</evidence>
<proteinExistence type="predicted"/>
<dbReference type="InterPro" id="IPR051297">
    <property type="entry name" value="PalB/RIM13"/>
</dbReference>
<evidence type="ECO:0000313" key="6">
    <source>
        <dbReference type="EMBL" id="KAF3839108.1"/>
    </source>
</evidence>
<keyword evidence="1" id="KW-0645">Protease</keyword>
<evidence type="ECO:0000256" key="3">
    <source>
        <dbReference type="ARBA" id="ARBA00022807"/>
    </source>
</evidence>
<dbReference type="PROSITE" id="PS50203">
    <property type="entry name" value="CALPAIN_CAT"/>
    <property type="match status" value="1"/>
</dbReference>
<dbReference type="GO" id="GO:0006508">
    <property type="term" value="P:proteolysis"/>
    <property type="evidence" value="ECO:0007669"/>
    <property type="project" value="UniProtKB-KW"/>
</dbReference>
<dbReference type="Pfam" id="PF00648">
    <property type="entry name" value="Peptidase_C2"/>
    <property type="match status" value="1"/>
</dbReference>
<keyword evidence="2" id="KW-0378">Hydrolase</keyword>
<evidence type="ECO:0000256" key="1">
    <source>
        <dbReference type="ARBA" id="ARBA00022670"/>
    </source>
</evidence>
<protein>
    <recommendedName>
        <fullName evidence="5">Calpain catalytic domain-containing protein</fullName>
    </recommendedName>
</protein>
<dbReference type="PANTHER" id="PTHR46143:SF1">
    <property type="entry name" value="CALPAIN-7"/>
    <property type="match status" value="1"/>
</dbReference>
<dbReference type="SUPFAM" id="SSF54001">
    <property type="entry name" value="Cysteine proteinases"/>
    <property type="match status" value="1"/>
</dbReference>
<organism evidence="6 7">
    <name type="scientific">Dissostichus mawsoni</name>
    <name type="common">Antarctic cod</name>
    <dbReference type="NCBI Taxonomy" id="36200"/>
    <lineage>
        <taxon>Eukaryota</taxon>
        <taxon>Metazoa</taxon>
        <taxon>Chordata</taxon>
        <taxon>Craniata</taxon>
        <taxon>Vertebrata</taxon>
        <taxon>Euteleostomi</taxon>
        <taxon>Actinopterygii</taxon>
        <taxon>Neopterygii</taxon>
        <taxon>Teleostei</taxon>
        <taxon>Neoteleostei</taxon>
        <taxon>Acanthomorphata</taxon>
        <taxon>Eupercaria</taxon>
        <taxon>Perciformes</taxon>
        <taxon>Notothenioidei</taxon>
        <taxon>Nototheniidae</taxon>
        <taxon>Dissostichus</taxon>
    </lineage>
</organism>
<keyword evidence="3" id="KW-0788">Thiol protease</keyword>
<accession>A0A7J5XSN7</accession>
<dbReference type="InterPro" id="IPR001300">
    <property type="entry name" value="Peptidase_C2_calpain_cat"/>
</dbReference>
<dbReference type="InterPro" id="IPR038765">
    <property type="entry name" value="Papain-like_cys_pep_sf"/>
</dbReference>
<keyword evidence="7" id="KW-1185">Reference proteome</keyword>
<dbReference type="GO" id="GO:0004198">
    <property type="term" value="F:calcium-dependent cysteine-type endopeptidase activity"/>
    <property type="evidence" value="ECO:0007669"/>
    <property type="project" value="InterPro"/>
</dbReference>
<sequence length="154" mass="17752">MKVMGGYDFPGSNSGMRFLQLKNPWSHLRWKGRYSERDEKNWTPDLLKYLNFDPKTAQKFDNGVFWIAFEDLCQYFDVIYLSWNPALFKDSSCIHSSWDGKQGPVKDVYSLANNPQYKLEVQCQQGALLCGCCSPDTSLTSTNTSCLQEPRYCT</sequence>
<name>A0A7J5XSN7_DISMA</name>
<feature type="domain" description="Calpain catalytic" evidence="5">
    <location>
        <begin position="1"/>
        <end position="85"/>
    </location>
</feature>
<comment type="caution">
    <text evidence="6">The sequence shown here is derived from an EMBL/GenBank/DDBJ whole genome shotgun (WGS) entry which is preliminary data.</text>
</comment>
<dbReference type="AlphaFoldDB" id="A0A7J5XSN7"/>
<evidence type="ECO:0000259" key="5">
    <source>
        <dbReference type="PROSITE" id="PS50203"/>
    </source>
</evidence>
<dbReference type="OrthoDB" id="167576at2759"/>
<dbReference type="Proteomes" id="UP000518266">
    <property type="component" value="Unassembled WGS sequence"/>
</dbReference>
<dbReference type="Gene3D" id="3.90.70.10">
    <property type="entry name" value="Cysteine proteinases"/>
    <property type="match status" value="1"/>
</dbReference>
<dbReference type="PANTHER" id="PTHR46143">
    <property type="entry name" value="CALPAIN-7"/>
    <property type="match status" value="1"/>
</dbReference>
<gene>
    <name evidence="6" type="ORF">F7725_017825</name>
</gene>
<dbReference type="EMBL" id="JAAKFY010000021">
    <property type="protein sequence ID" value="KAF3839108.1"/>
    <property type="molecule type" value="Genomic_DNA"/>
</dbReference>
<evidence type="ECO:0000313" key="7">
    <source>
        <dbReference type="Proteomes" id="UP000518266"/>
    </source>
</evidence>
<evidence type="ECO:0000256" key="2">
    <source>
        <dbReference type="ARBA" id="ARBA00022801"/>
    </source>
</evidence>
<reference evidence="6 7" key="1">
    <citation type="submission" date="2020-03" db="EMBL/GenBank/DDBJ databases">
        <title>Dissostichus mawsoni Genome sequencing and assembly.</title>
        <authorList>
            <person name="Park H."/>
        </authorList>
    </citation>
    <scope>NUCLEOTIDE SEQUENCE [LARGE SCALE GENOMIC DNA]</scope>
    <source>
        <strain evidence="6">DM0001</strain>
        <tissue evidence="6">Muscle</tissue>
    </source>
</reference>